<dbReference type="NCBIfam" id="TIGR00797">
    <property type="entry name" value="matE"/>
    <property type="match status" value="1"/>
</dbReference>
<accession>A0A9D1D744</accession>
<keyword evidence="6 7" id="KW-0472">Membrane</keyword>
<feature type="transmembrane region" description="Helical" evidence="7">
    <location>
        <begin position="102"/>
        <end position="123"/>
    </location>
</feature>
<keyword evidence="2" id="KW-0813">Transport</keyword>
<dbReference type="Pfam" id="PF01554">
    <property type="entry name" value="MatE"/>
    <property type="match status" value="2"/>
</dbReference>
<keyword evidence="4 7" id="KW-0812">Transmembrane</keyword>
<protein>
    <submittedName>
        <fullName evidence="8">MATE family efflux transporter</fullName>
    </submittedName>
</protein>
<gene>
    <name evidence="8" type="ORF">IAB28_09960</name>
</gene>
<feature type="transmembrane region" description="Helical" evidence="7">
    <location>
        <begin position="67"/>
        <end position="90"/>
    </location>
</feature>
<evidence type="ECO:0000313" key="9">
    <source>
        <dbReference type="Proteomes" id="UP000824250"/>
    </source>
</evidence>
<dbReference type="InterPro" id="IPR002528">
    <property type="entry name" value="MATE_fam"/>
</dbReference>
<feature type="transmembrane region" description="Helical" evidence="7">
    <location>
        <begin position="324"/>
        <end position="345"/>
    </location>
</feature>
<reference evidence="8" key="2">
    <citation type="journal article" date="2021" name="PeerJ">
        <title>Extensive microbial diversity within the chicken gut microbiome revealed by metagenomics and culture.</title>
        <authorList>
            <person name="Gilroy R."/>
            <person name="Ravi A."/>
            <person name="Getino M."/>
            <person name="Pursley I."/>
            <person name="Horton D.L."/>
            <person name="Alikhan N.F."/>
            <person name="Baker D."/>
            <person name="Gharbi K."/>
            <person name="Hall N."/>
            <person name="Watson M."/>
            <person name="Adriaenssens E.M."/>
            <person name="Foster-Nyarko E."/>
            <person name="Jarju S."/>
            <person name="Secka A."/>
            <person name="Antonio M."/>
            <person name="Oren A."/>
            <person name="Chaudhuri R.R."/>
            <person name="La Ragione R."/>
            <person name="Hildebrand F."/>
            <person name="Pallen M.J."/>
        </authorList>
    </citation>
    <scope>NUCLEOTIDE SEQUENCE</scope>
    <source>
        <strain evidence="8">CHK180-2868</strain>
    </source>
</reference>
<proteinExistence type="predicted"/>
<comment type="subcellular location">
    <subcellularLocation>
        <location evidence="1">Cell membrane</location>
        <topology evidence="1">Multi-pass membrane protein</topology>
    </subcellularLocation>
</comment>
<dbReference type="PANTHER" id="PTHR43549:SF3">
    <property type="entry name" value="MULTIDRUG RESISTANCE PROTEIN YPNP-RELATED"/>
    <property type="match status" value="1"/>
</dbReference>
<feature type="transmembrane region" description="Helical" evidence="7">
    <location>
        <begin position="202"/>
        <end position="223"/>
    </location>
</feature>
<evidence type="ECO:0000256" key="1">
    <source>
        <dbReference type="ARBA" id="ARBA00004651"/>
    </source>
</evidence>
<comment type="caution">
    <text evidence="8">The sequence shown here is derived from an EMBL/GenBank/DDBJ whole genome shotgun (WGS) entry which is preliminary data.</text>
</comment>
<dbReference type="PIRSF" id="PIRSF006603">
    <property type="entry name" value="DinF"/>
    <property type="match status" value="1"/>
</dbReference>
<name>A0A9D1D744_9FIRM</name>
<evidence type="ECO:0000256" key="4">
    <source>
        <dbReference type="ARBA" id="ARBA00022692"/>
    </source>
</evidence>
<evidence type="ECO:0000256" key="7">
    <source>
        <dbReference type="SAM" id="Phobius"/>
    </source>
</evidence>
<evidence type="ECO:0000256" key="3">
    <source>
        <dbReference type="ARBA" id="ARBA00022475"/>
    </source>
</evidence>
<evidence type="ECO:0000256" key="6">
    <source>
        <dbReference type="ARBA" id="ARBA00023136"/>
    </source>
</evidence>
<keyword evidence="3" id="KW-1003">Cell membrane</keyword>
<evidence type="ECO:0000313" key="8">
    <source>
        <dbReference type="EMBL" id="HIR06269.1"/>
    </source>
</evidence>
<dbReference type="CDD" id="cd13138">
    <property type="entry name" value="MATE_yoeA_like"/>
    <property type="match status" value="1"/>
</dbReference>
<feature type="transmembrane region" description="Helical" evidence="7">
    <location>
        <begin position="394"/>
        <end position="413"/>
    </location>
</feature>
<feature type="transmembrane region" description="Helical" evidence="7">
    <location>
        <begin position="365"/>
        <end position="382"/>
    </location>
</feature>
<feature type="transmembrane region" description="Helical" evidence="7">
    <location>
        <begin position="175"/>
        <end position="196"/>
    </location>
</feature>
<dbReference type="PANTHER" id="PTHR43549">
    <property type="entry name" value="MULTIDRUG RESISTANCE PROTEIN YPNP-RELATED"/>
    <property type="match status" value="1"/>
</dbReference>
<dbReference type="Proteomes" id="UP000824250">
    <property type="component" value="Unassembled WGS sequence"/>
</dbReference>
<organism evidence="8 9">
    <name type="scientific">Candidatus Copromonas faecavium</name>
    <name type="common">nom. illeg.</name>
    <dbReference type="NCBI Taxonomy" id="2840740"/>
    <lineage>
        <taxon>Bacteria</taxon>
        <taxon>Bacillati</taxon>
        <taxon>Bacillota</taxon>
        <taxon>Clostridia</taxon>
        <taxon>Lachnospirales</taxon>
        <taxon>Lachnospiraceae</taxon>
        <taxon>Candidatus Copromonas (nom. illeg.)</taxon>
    </lineage>
</organism>
<dbReference type="EMBL" id="DVGC01000058">
    <property type="protein sequence ID" value="HIR06269.1"/>
    <property type="molecule type" value="Genomic_DNA"/>
</dbReference>
<feature type="transmembrane region" description="Helical" evidence="7">
    <location>
        <begin position="143"/>
        <end position="168"/>
    </location>
</feature>
<keyword evidence="5 7" id="KW-1133">Transmembrane helix</keyword>
<dbReference type="InterPro" id="IPR052031">
    <property type="entry name" value="Membrane_Transporter-Flippase"/>
</dbReference>
<feature type="transmembrane region" description="Helical" evidence="7">
    <location>
        <begin position="20"/>
        <end position="40"/>
    </location>
</feature>
<sequence>MIRRKSEAVQYNGITEGVIWQQLLIFFFPILLGTFFQQLYNTADAMIVGKFVGKEALSAVGGTTGTLINLLVGFFVGVSSGASVVVSQYYGAKQGDYVKKAVHTSLCVAIIGGVALLVIGEIFTPIALRAMGAPEEIMGYSVIYLRIYFLGTIGNLIYNMGAAILRAVGDSKRPLYFLIASCFTNIFLDLLFVVVFHMNVAGAAIATIISQYLSAFLVITRLLRTTDSYKLDVKALKVDMKILRKVVKIGLPAGLQSMMYSISNVLIQANINSFGTDTIAAWAVFGKIDGLFWMTMDAMGIAVTTFSGQNFGADKLDRVKKGNYVGIAMSAILTAILGGIVVVFGPVLSGLFTSDAAVLEYSMDIIHFLVPFWFTYVCVNVFPSTLRGVGDALVPMLLVCIGTCVLRVTWIFTVGTVYHDLLVTLVSYPLSWTVTSIAFVIYYYRFSAIRKLTKIQKKQVYKG</sequence>
<reference evidence="8" key="1">
    <citation type="submission" date="2020-10" db="EMBL/GenBank/DDBJ databases">
        <authorList>
            <person name="Gilroy R."/>
        </authorList>
    </citation>
    <scope>NUCLEOTIDE SEQUENCE</scope>
    <source>
        <strain evidence="8">CHK180-2868</strain>
    </source>
</reference>
<dbReference type="AlphaFoldDB" id="A0A9D1D744"/>
<evidence type="ECO:0000256" key="5">
    <source>
        <dbReference type="ARBA" id="ARBA00022989"/>
    </source>
</evidence>
<evidence type="ECO:0000256" key="2">
    <source>
        <dbReference type="ARBA" id="ARBA00022448"/>
    </source>
</evidence>
<dbReference type="GO" id="GO:0042910">
    <property type="term" value="F:xenobiotic transmembrane transporter activity"/>
    <property type="evidence" value="ECO:0007669"/>
    <property type="project" value="InterPro"/>
</dbReference>
<feature type="transmembrane region" description="Helical" evidence="7">
    <location>
        <begin position="425"/>
        <end position="444"/>
    </location>
</feature>
<dbReference type="InterPro" id="IPR048279">
    <property type="entry name" value="MdtK-like"/>
</dbReference>
<dbReference type="GO" id="GO:0005886">
    <property type="term" value="C:plasma membrane"/>
    <property type="evidence" value="ECO:0007669"/>
    <property type="project" value="UniProtKB-SubCell"/>
</dbReference>
<dbReference type="GO" id="GO:0015297">
    <property type="term" value="F:antiporter activity"/>
    <property type="evidence" value="ECO:0007669"/>
    <property type="project" value="InterPro"/>
</dbReference>